<reference evidence="3" key="1">
    <citation type="submission" date="2016-05" db="EMBL/GenBank/DDBJ databases">
        <authorList>
            <person name="Baek K."/>
            <person name="Yang S.-J."/>
        </authorList>
    </citation>
    <scope>NUCLEOTIDE SEQUENCE [LARGE SCALE GENOMIC DNA]</scope>
    <source>
        <strain evidence="3">ST58-10</strain>
    </source>
</reference>
<evidence type="ECO:0000313" key="2">
    <source>
        <dbReference type="EMBL" id="ANG64247.1"/>
    </source>
</evidence>
<dbReference type="SUPFAM" id="SSF53474">
    <property type="entry name" value="alpha/beta-Hydrolases"/>
    <property type="match status" value="1"/>
</dbReference>
<protein>
    <submittedName>
        <fullName evidence="2">Alpha/beta hydrolase</fullName>
    </submittedName>
</protein>
<dbReference type="Gene3D" id="3.40.50.1820">
    <property type="entry name" value="alpha/beta hydrolase"/>
    <property type="match status" value="1"/>
</dbReference>
<dbReference type="STRING" id="1821621.A8C75_18380"/>
<dbReference type="RefSeq" id="WP_067385691.1">
    <property type="nucleotide sequence ID" value="NZ_CP015839.1"/>
</dbReference>
<proteinExistence type="predicted"/>
<dbReference type="EMBL" id="CP015839">
    <property type="protein sequence ID" value="ANG64247.1"/>
    <property type="molecule type" value="Genomic_DNA"/>
</dbReference>
<dbReference type="InterPro" id="IPR029058">
    <property type="entry name" value="AB_hydrolase_fold"/>
</dbReference>
<feature type="domain" description="AB hydrolase-1" evidence="1">
    <location>
        <begin position="30"/>
        <end position="261"/>
    </location>
</feature>
<dbReference type="Proteomes" id="UP000078070">
    <property type="component" value="Chromosome"/>
</dbReference>
<dbReference type="AlphaFoldDB" id="A0A1A9F232"/>
<dbReference type="KEGG" id="mars:A8C75_18380"/>
<name>A0A1A9F232_9GAMM</name>
<keyword evidence="2" id="KW-0378">Hydrolase</keyword>
<keyword evidence="3" id="KW-1185">Reference proteome</keyword>
<accession>A0A1A9F232</accession>
<dbReference type="PRINTS" id="PR00111">
    <property type="entry name" value="ABHYDROLASE"/>
</dbReference>
<dbReference type="InterPro" id="IPR000073">
    <property type="entry name" value="AB_hydrolase_1"/>
</dbReference>
<dbReference type="InterPro" id="IPR050266">
    <property type="entry name" value="AB_hydrolase_sf"/>
</dbReference>
<reference evidence="2 3" key="2">
    <citation type="journal article" date="2018" name="Int. J. Syst. Evol. Microbiol.">
        <title>Marinobacterium aestuarii sp. nov., a benzene-degrading marine bacterium isolated from estuary sediment.</title>
        <authorList>
            <person name="Bae S.S."/>
            <person name="Jung J."/>
            <person name="Chung D."/>
            <person name="Baek K."/>
        </authorList>
    </citation>
    <scope>NUCLEOTIDE SEQUENCE [LARGE SCALE GENOMIC DNA]</scope>
    <source>
        <strain evidence="2 3">ST58-10</strain>
    </source>
</reference>
<evidence type="ECO:0000313" key="3">
    <source>
        <dbReference type="Proteomes" id="UP000078070"/>
    </source>
</evidence>
<sequence>MRTGSIKALSGTGFHRLVYHEWGSAENDRVVVCVHGLARNSRDFDDLAQALARDYRVVCPDIAGRGHSDWLNPPAAYQIPQYMNDMVTLLARLDVDKVDWVGTSMGGLIGICLAALPNSPIRSLLLNDIGPFVPSAALQRIAAYLEDRRFDSIEACEAWLRQTYPALGHLSASQWRRLAQTGSRVLADGSLALHYDPAIAENLRLNSDEDVDLWVLWQQIACPQMLIWGEESDVLLADTVARMGAVNPAMQLLSLPGIGHAPSLMDSQQIEAVVAWLRTHQHL</sequence>
<dbReference type="GO" id="GO:0016787">
    <property type="term" value="F:hydrolase activity"/>
    <property type="evidence" value="ECO:0007669"/>
    <property type="project" value="UniProtKB-KW"/>
</dbReference>
<gene>
    <name evidence="2" type="ORF">A8C75_18380</name>
</gene>
<dbReference type="OrthoDB" id="9791366at2"/>
<dbReference type="PANTHER" id="PTHR43798">
    <property type="entry name" value="MONOACYLGLYCEROL LIPASE"/>
    <property type="match status" value="1"/>
</dbReference>
<evidence type="ECO:0000259" key="1">
    <source>
        <dbReference type="Pfam" id="PF00561"/>
    </source>
</evidence>
<dbReference type="GO" id="GO:0016020">
    <property type="term" value="C:membrane"/>
    <property type="evidence" value="ECO:0007669"/>
    <property type="project" value="TreeGrafter"/>
</dbReference>
<dbReference type="PANTHER" id="PTHR43798:SF33">
    <property type="entry name" value="HYDROLASE, PUTATIVE (AFU_ORTHOLOGUE AFUA_2G14860)-RELATED"/>
    <property type="match status" value="1"/>
</dbReference>
<organism evidence="2 3">
    <name type="scientific">Marinobacterium aestuarii</name>
    <dbReference type="NCBI Taxonomy" id="1821621"/>
    <lineage>
        <taxon>Bacteria</taxon>
        <taxon>Pseudomonadati</taxon>
        <taxon>Pseudomonadota</taxon>
        <taxon>Gammaproteobacteria</taxon>
        <taxon>Oceanospirillales</taxon>
        <taxon>Oceanospirillaceae</taxon>
        <taxon>Marinobacterium</taxon>
    </lineage>
</organism>
<dbReference type="Pfam" id="PF00561">
    <property type="entry name" value="Abhydrolase_1"/>
    <property type="match status" value="1"/>
</dbReference>